<proteinExistence type="inferred from homology"/>
<evidence type="ECO:0008006" key="8">
    <source>
        <dbReference type="Google" id="ProtNLM"/>
    </source>
</evidence>
<dbReference type="GO" id="GO:0016618">
    <property type="term" value="F:hydroxypyruvate reductase [NAD(P)H] activity"/>
    <property type="evidence" value="ECO:0007669"/>
    <property type="project" value="TreeGrafter"/>
</dbReference>
<evidence type="ECO:0000256" key="2">
    <source>
        <dbReference type="ARBA" id="ARBA00023002"/>
    </source>
</evidence>
<dbReference type="FunFam" id="3.40.50.720:FF:000026">
    <property type="entry name" value="Glyoxylate/hydroxypyruvate reductase B"/>
    <property type="match status" value="1"/>
</dbReference>
<dbReference type="PANTHER" id="PTHR10996:SF257">
    <property type="entry name" value="GLYOXYLATE REDUCTASE 1"/>
    <property type="match status" value="1"/>
</dbReference>
<dbReference type="GO" id="GO:0009436">
    <property type="term" value="P:glyoxylate catabolic process"/>
    <property type="evidence" value="ECO:0007669"/>
    <property type="project" value="EnsemblFungi"/>
</dbReference>
<dbReference type="InterPro" id="IPR036291">
    <property type="entry name" value="NAD(P)-bd_dom_sf"/>
</dbReference>
<reference evidence="7" key="1">
    <citation type="submission" date="2016-02" db="EMBL/GenBank/DDBJ databases">
        <title>Comparative genomics of biotechnologically important yeasts.</title>
        <authorList>
            <consortium name="DOE Joint Genome Institute"/>
            <person name="Riley R."/>
            <person name="Haridas S."/>
            <person name="Wolfe K.H."/>
            <person name="Lopes M.R."/>
            <person name="Hittinger C.T."/>
            <person name="Goker M."/>
            <person name="Salamov A."/>
            <person name="Wisecaver J."/>
            <person name="Long T.M."/>
            <person name="Aerts A.L."/>
            <person name="Barry K."/>
            <person name="Choi C."/>
            <person name="Clum A."/>
            <person name="Coughlan A.Y."/>
            <person name="Deshpande S."/>
            <person name="Douglass A.P."/>
            <person name="Hanson S.J."/>
            <person name="Klenk H.-P."/>
            <person name="Labutti K."/>
            <person name="Lapidus A."/>
            <person name="Lindquist E."/>
            <person name="Lipzen A."/>
            <person name="Meier-Kolthoff J.P."/>
            <person name="Ohm R.A."/>
            <person name="Otillar R.P."/>
            <person name="Pangilinan J."/>
            <person name="Peng Y."/>
            <person name="Rokas A."/>
            <person name="Rosa C.A."/>
            <person name="Scheuner C."/>
            <person name="Sibirny A.A."/>
            <person name="Slot J.C."/>
            <person name="Stielow J.B."/>
            <person name="Sun H."/>
            <person name="Kurtzman C.P."/>
            <person name="Blackwell M."/>
            <person name="Jeffries T.W."/>
            <person name="Grigoriev I.V."/>
        </authorList>
    </citation>
    <scope>NUCLEOTIDE SEQUENCE [LARGE SCALE GENOMIC DNA]</scope>
    <source>
        <strain evidence="7">NRRL Y-17796</strain>
    </source>
</reference>
<comment type="similarity">
    <text evidence="1 3">Belongs to the D-isomer specific 2-hydroxyacid dehydrogenase family.</text>
</comment>
<dbReference type="EMBL" id="KV453843">
    <property type="protein sequence ID" value="ODV88693.1"/>
    <property type="molecule type" value="Genomic_DNA"/>
</dbReference>
<dbReference type="Gene3D" id="3.40.50.720">
    <property type="entry name" value="NAD(P)-binding Rossmann-like Domain"/>
    <property type="match status" value="2"/>
</dbReference>
<organism evidence="6 7">
    <name type="scientific">Tortispora caseinolytica NRRL Y-17796</name>
    <dbReference type="NCBI Taxonomy" id="767744"/>
    <lineage>
        <taxon>Eukaryota</taxon>
        <taxon>Fungi</taxon>
        <taxon>Dikarya</taxon>
        <taxon>Ascomycota</taxon>
        <taxon>Saccharomycotina</taxon>
        <taxon>Trigonopsidomycetes</taxon>
        <taxon>Trigonopsidales</taxon>
        <taxon>Trigonopsidaceae</taxon>
        <taxon>Tortispora</taxon>
    </lineage>
</organism>
<evidence type="ECO:0000256" key="1">
    <source>
        <dbReference type="ARBA" id="ARBA00005854"/>
    </source>
</evidence>
<dbReference type="OrthoDB" id="9991913at2759"/>
<dbReference type="InterPro" id="IPR029753">
    <property type="entry name" value="D-isomer_DH_CS"/>
</dbReference>
<dbReference type="InterPro" id="IPR050223">
    <property type="entry name" value="D-isomer_2-hydroxyacid_DH"/>
</dbReference>
<dbReference type="GO" id="GO:0047964">
    <property type="term" value="F:glyoxylate reductase (NADH) activity"/>
    <property type="evidence" value="ECO:0007669"/>
    <property type="project" value="EnsemblFungi"/>
</dbReference>
<accession>A0A1E4TAG1</accession>
<dbReference type="PANTHER" id="PTHR10996">
    <property type="entry name" value="2-HYDROXYACID DEHYDROGENASE-RELATED"/>
    <property type="match status" value="1"/>
</dbReference>
<feature type="domain" description="D-isomer specific 2-hydroxyacid dehydrogenase catalytic" evidence="4">
    <location>
        <begin position="63"/>
        <end position="326"/>
    </location>
</feature>
<dbReference type="InterPro" id="IPR006140">
    <property type="entry name" value="D-isomer_DH_NAD-bd"/>
</dbReference>
<dbReference type="GO" id="GO:0005829">
    <property type="term" value="C:cytosol"/>
    <property type="evidence" value="ECO:0007669"/>
    <property type="project" value="TreeGrafter"/>
</dbReference>
<dbReference type="AlphaFoldDB" id="A0A1E4TAG1"/>
<dbReference type="Proteomes" id="UP000095023">
    <property type="component" value="Unassembled WGS sequence"/>
</dbReference>
<dbReference type="GO" id="GO:0030267">
    <property type="term" value="F:glyoxylate reductase (NADPH) activity"/>
    <property type="evidence" value="ECO:0007669"/>
    <property type="project" value="TreeGrafter"/>
</dbReference>
<dbReference type="SUPFAM" id="SSF51735">
    <property type="entry name" value="NAD(P)-binding Rossmann-fold domains"/>
    <property type="match status" value="1"/>
</dbReference>
<evidence type="ECO:0000259" key="4">
    <source>
        <dbReference type="Pfam" id="PF00389"/>
    </source>
</evidence>
<protein>
    <recommendedName>
        <fullName evidence="8">Glyoxylate reductase</fullName>
    </recommendedName>
</protein>
<name>A0A1E4TAG1_9ASCO</name>
<dbReference type="Pfam" id="PF00389">
    <property type="entry name" value="2-Hacid_dh"/>
    <property type="match status" value="1"/>
</dbReference>
<evidence type="ECO:0000259" key="5">
    <source>
        <dbReference type="Pfam" id="PF02826"/>
    </source>
</evidence>
<sequence length="332" mass="36595">MSSVNKPHLLLLGPIVHAKKEWEALSSIARLSECTSKNRDEFIADLKGKYSDVFGIYRTFSSVKQTGLIDEALVKQFPESLKYIAHNGAGYDQIDAVACAKHGVAVSNVTDKADAATADTAVYLIIGTLRNFSYAAKNLREGNWIFGTPVGRDVEEKVLGIVGMGGIGQAVRDRMAPFAMKVQYYNRRRLSPEKEKDSKYVSMEELLATSDVISMNLPLNPHTRHTLNKEAFSKMKDGVFIVNTARGGVIDEAALVEALESGKVASVGLDVYENEPKIHEGLLNNPNVLLLPHMGTHCRETQYSMECHTIANLESAITKNELLTPVPEWTSR</sequence>
<dbReference type="SUPFAM" id="SSF52283">
    <property type="entry name" value="Formate/glycerate dehydrogenase catalytic domain-like"/>
    <property type="match status" value="1"/>
</dbReference>
<dbReference type="PROSITE" id="PS00065">
    <property type="entry name" value="D_2_HYDROXYACID_DH_1"/>
    <property type="match status" value="1"/>
</dbReference>
<gene>
    <name evidence="6" type="ORF">CANCADRAFT_28277</name>
</gene>
<dbReference type="GO" id="GO:0051287">
    <property type="term" value="F:NAD binding"/>
    <property type="evidence" value="ECO:0007669"/>
    <property type="project" value="InterPro"/>
</dbReference>
<dbReference type="CDD" id="cd12168">
    <property type="entry name" value="Mand_dh_like"/>
    <property type="match status" value="1"/>
</dbReference>
<evidence type="ECO:0000313" key="7">
    <source>
        <dbReference type="Proteomes" id="UP000095023"/>
    </source>
</evidence>
<keyword evidence="7" id="KW-1185">Reference proteome</keyword>
<evidence type="ECO:0000313" key="6">
    <source>
        <dbReference type="EMBL" id="ODV88693.1"/>
    </source>
</evidence>
<feature type="domain" description="D-isomer specific 2-hydroxyacid dehydrogenase NAD-binding" evidence="5">
    <location>
        <begin position="123"/>
        <end position="295"/>
    </location>
</feature>
<dbReference type="InterPro" id="IPR006139">
    <property type="entry name" value="D-isomer_2_OHA_DH_cat_dom"/>
</dbReference>
<dbReference type="InterPro" id="IPR029752">
    <property type="entry name" value="D-isomer_DH_CS1"/>
</dbReference>
<evidence type="ECO:0000256" key="3">
    <source>
        <dbReference type="RuleBase" id="RU003719"/>
    </source>
</evidence>
<dbReference type="Pfam" id="PF02826">
    <property type="entry name" value="2-Hacid_dh_C"/>
    <property type="match status" value="1"/>
</dbReference>
<keyword evidence="2 3" id="KW-0560">Oxidoreductase</keyword>
<dbReference type="PROSITE" id="PS00671">
    <property type="entry name" value="D_2_HYDROXYACID_DH_3"/>
    <property type="match status" value="1"/>
</dbReference>